<proteinExistence type="predicted"/>
<keyword evidence="1" id="KW-0732">Signal</keyword>
<dbReference type="VEuPathDB" id="PlasmoDB:PGAL8A_00177900"/>
<feature type="chain" id="PRO_5012046031" evidence="1">
    <location>
        <begin position="25"/>
        <end position="354"/>
    </location>
</feature>
<dbReference type="Proteomes" id="UP000220797">
    <property type="component" value="Unassembled WGS sequence"/>
</dbReference>
<accession>A0A1J1GSP5</accession>
<protein>
    <submittedName>
        <fullName evidence="3">Cysteine-rich protective antigen, putative</fullName>
    </submittedName>
</protein>
<organism evidence="3 4">
    <name type="scientific">Plasmodium gallinaceum</name>
    <dbReference type="NCBI Taxonomy" id="5849"/>
    <lineage>
        <taxon>Eukaryota</taxon>
        <taxon>Sar</taxon>
        <taxon>Alveolata</taxon>
        <taxon>Apicomplexa</taxon>
        <taxon>Aconoidasida</taxon>
        <taxon>Haemosporida</taxon>
        <taxon>Plasmodiidae</taxon>
        <taxon>Plasmodium</taxon>
        <taxon>Plasmodium (Haemamoeba)</taxon>
    </lineage>
</organism>
<feature type="domain" description="Cysteine-rich protective antigen 6 bladed" evidence="2">
    <location>
        <begin position="37"/>
        <end position="344"/>
    </location>
</feature>
<dbReference type="OMA" id="ECYLYYT"/>
<keyword evidence="4" id="KW-1185">Reference proteome</keyword>
<dbReference type="Pfam" id="PF18638">
    <property type="entry name" value="CyRPA"/>
    <property type="match status" value="1"/>
</dbReference>
<dbReference type="InterPro" id="IPR041396">
    <property type="entry name" value="CyRPA"/>
</dbReference>
<gene>
    <name evidence="3" type="primary">CyRPA</name>
    <name evidence="3" type="ORF">PGAL8A_00177900</name>
</gene>
<dbReference type="EMBL" id="CVMV01000021">
    <property type="protein sequence ID" value="CRG94067.1"/>
    <property type="molecule type" value="Genomic_DNA"/>
</dbReference>
<dbReference type="OrthoDB" id="380483at2759"/>
<comment type="caution">
    <text evidence="3">The sequence shown here is derived from an EMBL/GenBank/DDBJ whole genome shotgun (WGS) entry which is preliminary data.</text>
</comment>
<feature type="signal peptide" evidence="1">
    <location>
        <begin position="1"/>
        <end position="24"/>
    </location>
</feature>
<evidence type="ECO:0000256" key="1">
    <source>
        <dbReference type="SAM" id="SignalP"/>
    </source>
</evidence>
<dbReference type="RefSeq" id="XP_028526888.1">
    <property type="nucleotide sequence ID" value="XM_028670103.1"/>
</dbReference>
<reference evidence="3" key="1">
    <citation type="submission" date="2015-04" db="EMBL/GenBank/DDBJ databases">
        <authorList>
            <consortium name="Pathogen Informatics"/>
        </authorList>
    </citation>
    <scope>NUCLEOTIDE SEQUENCE [LARGE SCALE GENOMIC DNA]</scope>
    <source>
        <strain evidence="3">8A</strain>
    </source>
</reference>
<evidence type="ECO:0000259" key="2">
    <source>
        <dbReference type="Pfam" id="PF18638"/>
    </source>
</evidence>
<dbReference type="GeneID" id="39730306"/>
<dbReference type="AlphaFoldDB" id="A0A1J1GSP5"/>
<name>A0A1J1GSP5_PLAGA</name>
<evidence type="ECO:0000313" key="4">
    <source>
        <dbReference type="Proteomes" id="UP000220797"/>
    </source>
</evidence>
<sequence>MMFLSGKSFFFLCFIFLLLRVIKSDHVHLLNDEFLAVENPFYCIRESFIYFRNEVYKICIHKGEGMDSKLNIYIQKKRENLWEVQTELFQDSRKTKLPSFFSYVVDEEMIIIFCEITGYEVKRKFDCTRSVSSTGIDFKTEKVVLPYDLMKNKNITFYSSAPFSFTNHKYLLICGIYNSALKSPKQGNFINCAGSNDKGLNWKTKFLFHYDNIEDYTTYFLLKPKIHDNKLGFFFNYVSSSGESGKYIECEHKSNQDFNCKDVDFIKKDKALRDVIKVNDYYITSYANKNSSAVCYLYYSNENSLLLKPRNTGEDYIGCYRGTFMKLDGNKILFMYSSGNGIYNLYTFRPNSYA</sequence>
<evidence type="ECO:0000313" key="3">
    <source>
        <dbReference type="EMBL" id="CRG94067.1"/>
    </source>
</evidence>